<keyword evidence="8 9" id="KW-0472">Membrane</keyword>
<keyword evidence="4 9" id="KW-0812">Transmembrane</keyword>
<keyword evidence="5 9" id="KW-0999">Mitochondrion inner membrane</keyword>
<comment type="caution">
    <text evidence="9">Lacks conserved residue(s) required for the propagation of feature annotation.</text>
</comment>
<comment type="similarity">
    <text evidence="2 9">Belongs to the mitochondrial pyruvate carrier (MPC) (TC 2.A.105) family.</text>
</comment>
<proteinExistence type="inferred from homology"/>
<dbReference type="Proteomes" id="UP000695022">
    <property type="component" value="Unplaced"/>
</dbReference>
<keyword evidence="7 9" id="KW-0496">Mitochondrion</keyword>
<dbReference type="Pfam" id="PF03650">
    <property type="entry name" value="MPC"/>
    <property type="match status" value="1"/>
</dbReference>
<dbReference type="PANTHER" id="PTHR14154">
    <property type="entry name" value="UPF0041 BRAIN PROTEIN 44-RELATED"/>
    <property type="match status" value="1"/>
</dbReference>
<gene>
    <name evidence="11" type="primary">LOC106808305</name>
</gene>
<evidence type="ECO:0000256" key="6">
    <source>
        <dbReference type="ARBA" id="ARBA00022989"/>
    </source>
</evidence>
<evidence type="ECO:0000256" key="4">
    <source>
        <dbReference type="ARBA" id="ARBA00022692"/>
    </source>
</evidence>
<evidence type="ECO:0000256" key="7">
    <source>
        <dbReference type="ARBA" id="ARBA00023128"/>
    </source>
</evidence>
<comment type="subcellular location">
    <subcellularLocation>
        <location evidence="1 9">Mitochondrion inner membrane</location>
        <topology evidence="1 9">Multi-pass membrane protein</topology>
    </subcellularLocation>
</comment>
<evidence type="ECO:0000256" key="8">
    <source>
        <dbReference type="ARBA" id="ARBA00023136"/>
    </source>
</evidence>
<evidence type="ECO:0000256" key="5">
    <source>
        <dbReference type="ARBA" id="ARBA00022792"/>
    </source>
</evidence>
<evidence type="ECO:0000256" key="1">
    <source>
        <dbReference type="ARBA" id="ARBA00004448"/>
    </source>
</evidence>
<evidence type="ECO:0000256" key="3">
    <source>
        <dbReference type="ARBA" id="ARBA00022448"/>
    </source>
</evidence>
<keyword evidence="3 9" id="KW-0813">Transport</keyword>
<accession>A0ABM1E2M7</accession>
<keyword evidence="6 9" id="KW-1133">Transmembrane helix</keyword>
<evidence type="ECO:0000313" key="11">
    <source>
        <dbReference type="RefSeq" id="XP_014666448.1"/>
    </source>
</evidence>
<dbReference type="InterPro" id="IPR005336">
    <property type="entry name" value="MPC"/>
</dbReference>
<feature type="transmembrane region" description="Helical" evidence="9">
    <location>
        <begin position="89"/>
        <end position="107"/>
    </location>
</feature>
<dbReference type="GeneID" id="106808305"/>
<keyword evidence="10" id="KW-1185">Reference proteome</keyword>
<sequence length="121" mass="13799">MSVVYKAFIRKIDVLVPSKFQPVWNHAAGPKTVFFWAPVFKWALVIAGISDLKRPADKLSVMQSGALAATGIIWSRYSMVIKPKNYSLLSVNVFLAATGLYQLYRIYDYQQHLKKMEKIES</sequence>
<name>A0ABM1E2M7_PRICU</name>
<organism evidence="10 11">
    <name type="scientific">Priapulus caudatus</name>
    <name type="common">Priapulid worm</name>
    <dbReference type="NCBI Taxonomy" id="37621"/>
    <lineage>
        <taxon>Eukaryota</taxon>
        <taxon>Metazoa</taxon>
        <taxon>Ecdysozoa</taxon>
        <taxon>Scalidophora</taxon>
        <taxon>Priapulida</taxon>
        <taxon>Priapulimorpha</taxon>
        <taxon>Priapulimorphida</taxon>
        <taxon>Priapulidae</taxon>
        <taxon>Priapulus</taxon>
    </lineage>
</organism>
<dbReference type="RefSeq" id="XP_014666448.1">
    <property type="nucleotide sequence ID" value="XM_014810962.1"/>
</dbReference>
<evidence type="ECO:0000256" key="2">
    <source>
        <dbReference type="ARBA" id="ARBA00006416"/>
    </source>
</evidence>
<reference evidence="11" key="1">
    <citation type="submission" date="2025-08" db="UniProtKB">
        <authorList>
            <consortium name="RefSeq"/>
        </authorList>
    </citation>
    <scope>IDENTIFICATION</scope>
</reference>
<evidence type="ECO:0000256" key="9">
    <source>
        <dbReference type="RuleBase" id="RU363100"/>
    </source>
</evidence>
<comment type="function">
    <text evidence="9">Mediates the uptake of pyruvate into mitochondria.</text>
</comment>
<protein>
    <recommendedName>
        <fullName evidence="9">Mitochondrial pyruvate carrier</fullName>
    </recommendedName>
</protein>
<evidence type="ECO:0000313" key="10">
    <source>
        <dbReference type="Proteomes" id="UP000695022"/>
    </source>
</evidence>